<dbReference type="Pfam" id="PF00271">
    <property type="entry name" value="Helicase_C"/>
    <property type="match status" value="1"/>
</dbReference>
<reference evidence="3" key="1">
    <citation type="submission" date="2016-10" db="EMBL/GenBank/DDBJ databases">
        <authorList>
            <person name="de Groot N.N."/>
        </authorList>
    </citation>
    <scope>NUCLEOTIDE SEQUENCE</scope>
</reference>
<keyword evidence="3" id="KW-0067">ATP-binding</keyword>
<feature type="domain" description="Helicase C-terminal" evidence="2">
    <location>
        <begin position="37"/>
        <end position="189"/>
    </location>
</feature>
<dbReference type="Gene3D" id="3.40.50.300">
    <property type="entry name" value="P-loop containing nucleotide triphosphate hydrolases"/>
    <property type="match status" value="1"/>
</dbReference>
<sequence length="210" mass="24017">MSEQKDTVKEELYYDQRSVALRTTQGIYFVNEHDKMSMLDLLFDVEVKMPTVMVVKSKKKADALAVFLASKGFTARAVHGNHREVQQKEVAEAFSLGTLDILITTDMILKTLDLENIKLLFSYDLPDDVQTYYNRLALMKEEGVGIALVSVEDEFYLENIEVNMKAEIEEKVLEGFVASALPSSKNKAKKDRRKKPRHKKSKGKREDDAY</sequence>
<gene>
    <name evidence="3" type="ORF">MNB_SV-13-2029</name>
</gene>
<proteinExistence type="predicted"/>
<dbReference type="PROSITE" id="PS51194">
    <property type="entry name" value="HELICASE_CTER"/>
    <property type="match status" value="1"/>
</dbReference>
<organism evidence="3">
    <name type="scientific">hydrothermal vent metagenome</name>
    <dbReference type="NCBI Taxonomy" id="652676"/>
    <lineage>
        <taxon>unclassified sequences</taxon>
        <taxon>metagenomes</taxon>
        <taxon>ecological metagenomes</taxon>
    </lineage>
</organism>
<keyword evidence="3" id="KW-0547">Nucleotide-binding</keyword>
<evidence type="ECO:0000313" key="3">
    <source>
        <dbReference type="EMBL" id="SFV58264.1"/>
    </source>
</evidence>
<dbReference type="PANTHER" id="PTHR47958">
    <property type="entry name" value="ATP-DEPENDENT RNA HELICASE DBP3"/>
    <property type="match status" value="1"/>
</dbReference>
<dbReference type="SUPFAM" id="SSF52540">
    <property type="entry name" value="P-loop containing nucleoside triphosphate hydrolases"/>
    <property type="match status" value="1"/>
</dbReference>
<dbReference type="GO" id="GO:0004386">
    <property type="term" value="F:helicase activity"/>
    <property type="evidence" value="ECO:0007669"/>
    <property type="project" value="UniProtKB-KW"/>
</dbReference>
<accession>A0A1W1BXQ4</accession>
<dbReference type="InterPro" id="IPR001650">
    <property type="entry name" value="Helicase_C-like"/>
</dbReference>
<dbReference type="InterPro" id="IPR027417">
    <property type="entry name" value="P-loop_NTPase"/>
</dbReference>
<feature type="region of interest" description="Disordered" evidence="1">
    <location>
        <begin position="182"/>
        <end position="210"/>
    </location>
</feature>
<feature type="compositionally biased region" description="Basic residues" evidence="1">
    <location>
        <begin position="186"/>
        <end position="203"/>
    </location>
</feature>
<dbReference type="EMBL" id="FPHM01000050">
    <property type="protein sequence ID" value="SFV58264.1"/>
    <property type="molecule type" value="Genomic_DNA"/>
</dbReference>
<evidence type="ECO:0000256" key="1">
    <source>
        <dbReference type="SAM" id="MobiDB-lite"/>
    </source>
</evidence>
<evidence type="ECO:0000259" key="2">
    <source>
        <dbReference type="PROSITE" id="PS51194"/>
    </source>
</evidence>
<keyword evidence="3" id="KW-0347">Helicase</keyword>
<protein>
    <submittedName>
        <fullName evidence="3">ATP-dependent RNA helicase RhlE</fullName>
    </submittedName>
</protein>
<name>A0A1W1BXQ4_9ZZZZ</name>
<keyword evidence="3" id="KW-0378">Hydrolase</keyword>
<dbReference type="AlphaFoldDB" id="A0A1W1BXQ4"/>